<feature type="compositionally biased region" description="Gly residues" evidence="5">
    <location>
        <begin position="489"/>
        <end position="502"/>
    </location>
</feature>
<feature type="chain" id="PRO_5005539204" description="RING-type domain-containing protein" evidence="7">
    <location>
        <begin position="23"/>
        <end position="502"/>
    </location>
</feature>
<evidence type="ECO:0000256" key="6">
    <source>
        <dbReference type="SAM" id="Phobius"/>
    </source>
</evidence>
<dbReference type="InterPro" id="IPR017907">
    <property type="entry name" value="Znf_RING_CS"/>
</dbReference>
<keyword evidence="6" id="KW-0472">Membrane</keyword>
<evidence type="ECO:0000313" key="9">
    <source>
        <dbReference type="EMBL" id="KNC84978.1"/>
    </source>
</evidence>
<dbReference type="PANTHER" id="PTHR33748">
    <property type="entry name" value="PROTEIN CBG04600"/>
    <property type="match status" value="1"/>
</dbReference>
<organism evidence="9 10">
    <name type="scientific">Sphaeroforma arctica JP610</name>
    <dbReference type="NCBI Taxonomy" id="667725"/>
    <lineage>
        <taxon>Eukaryota</taxon>
        <taxon>Ichthyosporea</taxon>
        <taxon>Ichthyophonida</taxon>
        <taxon>Sphaeroforma</taxon>
    </lineage>
</organism>
<feature type="domain" description="RING-type" evidence="8">
    <location>
        <begin position="268"/>
        <end position="366"/>
    </location>
</feature>
<feature type="transmembrane region" description="Helical" evidence="6">
    <location>
        <begin position="209"/>
        <end position="227"/>
    </location>
</feature>
<dbReference type="Gene3D" id="3.10.310.50">
    <property type="match status" value="1"/>
</dbReference>
<evidence type="ECO:0000256" key="2">
    <source>
        <dbReference type="ARBA" id="ARBA00022771"/>
    </source>
</evidence>
<evidence type="ECO:0000256" key="1">
    <source>
        <dbReference type="ARBA" id="ARBA00022723"/>
    </source>
</evidence>
<feature type="region of interest" description="Disordered" evidence="5">
    <location>
        <begin position="477"/>
        <end position="502"/>
    </location>
</feature>
<dbReference type="PANTHER" id="PTHR33748:SF5">
    <property type="entry name" value="GROUND-LIKE DOMAIN-CONTAINING PROTEIN"/>
    <property type="match status" value="1"/>
</dbReference>
<dbReference type="SMART" id="SM00184">
    <property type="entry name" value="RING"/>
    <property type="match status" value="1"/>
</dbReference>
<keyword evidence="2 4" id="KW-0863">Zinc-finger</keyword>
<keyword evidence="3" id="KW-0862">Zinc</keyword>
<dbReference type="OrthoDB" id="8062037at2759"/>
<dbReference type="SUPFAM" id="SSF57850">
    <property type="entry name" value="RING/U-box"/>
    <property type="match status" value="1"/>
</dbReference>
<dbReference type="AlphaFoldDB" id="A0A0L0G9N7"/>
<dbReference type="InterPro" id="IPR001841">
    <property type="entry name" value="Znf_RING"/>
</dbReference>
<protein>
    <recommendedName>
        <fullName evidence="8">RING-type domain-containing protein</fullName>
    </recommendedName>
</protein>
<evidence type="ECO:0000256" key="5">
    <source>
        <dbReference type="SAM" id="MobiDB-lite"/>
    </source>
</evidence>
<proteinExistence type="predicted"/>
<evidence type="ECO:0000256" key="7">
    <source>
        <dbReference type="SAM" id="SignalP"/>
    </source>
</evidence>
<dbReference type="Proteomes" id="UP000054560">
    <property type="component" value="Unassembled WGS sequence"/>
</dbReference>
<keyword evidence="10" id="KW-1185">Reference proteome</keyword>
<reference evidence="9 10" key="1">
    <citation type="submission" date="2011-02" db="EMBL/GenBank/DDBJ databases">
        <title>The Genome Sequence of Sphaeroforma arctica JP610.</title>
        <authorList>
            <consortium name="The Broad Institute Genome Sequencing Platform"/>
            <person name="Russ C."/>
            <person name="Cuomo C."/>
            <person name="Young S.K."/>
            <person name="Zeng Q."/>
            <person name="Gargeya S."/>
            <person name="Alvarado L."/>
            <person name="Berlin A."/>
            <person name="Chapman S.B."/>
            <person name="Chen Z."/>
            <person name="Freedman E."/>
            <person name="Gellesch M."/>
            <person name="Goldberg J."/>
            <person name="Griggs A."/>
            <person name="Gujja S."/>
            <person name="Heilman E."/>
            <person name="Heiman D."/>
            <person name="Howarth C."/>
            <person name="Mehta T."/>
            <person name="Neiman D."/>
            <person name="Pearson M."/>
            <person name="Roberts A."/>
            <person name="Saif S."/>
            <person name="Shea T."/>
            <person name="Shenoy N."/>
            <person name="Sisk P."/>
            <person name="Stolte C."/>
            <person name="Sykes S."/>
            <person name="White J."/>
            <person name="Yandava C."/>
            <person name="Burger G."/>
            <person name="Gray M.W."/>
            <person name="Holland P.W.H."/>
            <person name="King N."/>
            <person name="Lang F.B.F."/>
            <person name="Roger A.J."/>
            <person name="Ruiz-Trillo I."/>
            <person name="Haas B."/>
            <person name="Nusbaum C."/>
            <person name="Birren B."/>
        </authorList>
    </citation>
    <scope>NUCLEOTIDE SEQUENCE [LARGE SCALE GENOMIC DNA]</scope>
    <source>
        <strain evidence="9 10">JP610</strain>
    </source>
</reference>
<dbReference type="PROSITE" id="PS00518">
    <property type="entry name" value="ZF_RING_1"/>
    <property type="match status" value="1"/>
</dbReference>
<gene>
    <name evidence="9" type="ORF">SARC_02833</name>
</gene>
<evidence type="ECO:0000313" key="10">
    <source>
        <dbReference type="Proteomes" id="UP000054560"/>
    </source>
</evidence>
<feature type="region of interest" description="Disordered" evidence="5">
    <location>
        <begin position="278"/>
        <end position="305"/>
    </location>
</feature>
<keyword evidence="6" id="KW-1133">Transmembrane helix</keyword>
<accession>A0A0L0G9N7</accession>
<keyword evidence="1" id="KW-0479">Metal-binding</keyword>
<dbReference type="Gene3D" id="3.30.40.10">
    <property type="entry name" value="Zinc/RING finger domain, C3HC4 (zinc finger)"/>
    <property type="match status" value="1"/>
</dbReference>
<keyword evidence="6" id="KW-0812">Transmembrane</keyword>
<dbReference type="EMBL" id="KQ241728">
    <property type="protein sequence ID" value="KNC84978.1"/>
    <property type="molecule type" value="Genomic_DNA"/>
</dbReference>
<dbReference type="Pfam" id="PF13639">
    <property type="entry name" value="zf-RING_2"/>
    <property type="match status" value="1"/>
</dbReference>
<evidence type="ECO:0000256" key="4">
    <source>
        <dbReference type="PROSITE-ProRule" id="PRU00175"/>
    </source>
</evidence>
<dbReference type="Pfam" id="PF17175">
    <property type="entry name" value="MOLO1"/>
    <property type="match status" value="1"/>
</dbReference>
<dbReference type="GO" id="GO:0008270">
    <property type="term" value="F:zinc ion binding"/>
    <property type="evidence" value="ECO:0007669"/>
    <property type="project" value="UniProtKB-KW"/>
</dbReference>
<sequence length="502" mass="54914">MLIFRGIPLTGLLSVLCAIVSGVPWSPISYPNPVVEAKACHRMHTQGTSYVCDPDDILSVEAADKIEAIFNAIVKDTTSPCQLPKKEGGYQVALALMNSFETDATVPMETNAGRMARGLHDKWGVGHHNCHDGVLVMVSVSQRQVYISTGEAAGAILSSDRISWVTERMKGHMRAHEYDEALIRVASDIYHILTNDDIIHGAYDSLVTHLLYLFFVGFFLKIVHSIYMKRRGTARFAECKAKLIKIDRLKQKASQKGSTDGITTPSICPICLEDLNSSQDDSTDEAEDISKNNVSSDGSDRSDSVRLLSRNNGAAHSKQHSGDFKGSGRPSAALPNCNHEFCVDCIERWLQEQSSQGKEMTCPLCRSSIDHDNRSGSSAAATNNYNHSNNNYETYTRTDYAGTYVPDEGTTGSSGARVALASMSLMFMLGSLQSQYPEFVDDEMRSEWEREPLSHRSYHDRLEARNPARAQDAVRTDFGSASGSVHTSFGGGSSSGGGGNSW</sequence>
<evidence type="ECO:0000256" key="3">
    <source>
        <dbReference type="ARBA" id="ARBA00022833"/>
    </source>
</evidence>
<dbReference type="GeneID" id="25903337"/>
<dbReference type="GO" id="GO:0005892">
    <property type="term" value="C:acetylcholine-gated channel complex"/>
    <property type="evidence" value="ECO:0007669"/>
    <property type="project" value="InterPro"/>
</dbReference>
<dbReference type="PROSITE" id="PS50089">
    <property type="entry name" value="ZF_RING_2"/>
    <property type="match status" value="1"/>
</dbReference>
<keyword evidence="7" id="KW-0732">Signal</keyword>
<dbReference type="InterPro" id="IPR013083">
    <property type="entry name" value="Znf_RING/FYVE/PHD"/>
</dbReference>
<feature type="signal peptide" evidence="7">
    <location>
        <begin position="1"/>
        <end position="22"/>
    </location>
</feature>
<evidence type="ECO:0000259" key="8">
    <source>
        <dbReference type="PROSITE" id="PS50089"/>
    </source>
</evidence>
<dbReference type="InterPro" id="IPR033438">
    <property type="entry name" value="MOLO1"/>
</dbReference>
<dbReference type="RefSeq" id="XP_014158880.1">
    <property type="nucleotide sequence ID" value="XM_014303405.1"/>
</dbReference>
<name>A0A0L0G9N7_9EUKA</name>
<dbReference type="eggNOG" id="ENOG502S8UF">
    <property type="taxonomic scope" value="Eukaryota"/>
</dbReference>